<name>A0A182UA73_9DIPT</name>
<reference evidence="2" key="1">
    <citation type="submission" date="2014-01" db="EMBL/GenBank/DDBJ databases">
        <title>The Genome Sequence of Anopheles melas CM1001059_A (V2).</title>
        <authorList>
            <consortium name="The Broad Institute Genomics Platform"/>
            <person name="Neafsey D.E."/>
            <person name="Besansky N."/>
            <person name="Howell P."/>
            <person name="Walton C."/>
            <person name="Young S.K."/>
            <person name="Zeng Q."/>
            <person name="Gargeya S."/>
            <person name="Fitzgerald M."/>
            <person name="Haas B."/>
            <person name="Abouelleil A."/>
            <person name="Allen A.W."/>
            <person name="Alvarado L."/>
            <person name="Arachchi H.M."/>
            <person name="Berlin A.M."/>
            <person name="Chapman S.B."/>
            <person name="Gainer-Dewar J."/>
            <person name="Goldberg J."/>
            <person name="Griggs A."/>
            <person name="Gujja S."/>
            <person name="Hansen M."/>
            <person name="Howarth C."/>
            <person name="Imamovic A."/>
            <person name="Ireland A."/>
            <person name="Larimer J."/>
            <person name="McCowan C."/>
            <person name="Murphy C."/>
            <person name="Pearson M."/>
            <person name="Poon T.W."/>
            <person name="Priest M."/>
            <person name="Roberts A."/>
            <person name="Saif S."/>
            <person name="Shea T."/>
            <person name="Sisk P."/>
            <person name="Sykes S."/>
            <person name="Wortman J."/>
            <person name="Nusbaum C."/>
            <person name="Birren B."/>
        </authorList>
    </citation>
    <scope>NUCLEOTIDE SEQUENCE [LARGE SCALE GENOMIC DNA]</scope>
    <source>
        <strain evidence="2">CM1001059</strain>
    </source>
</reference>
<organism evidence="1 2">
    <name type="scientific">Anopheles melas</name>
    <dbReference type="NCBI Taxonomy" id="34690"/>
    <lineage>
        <taxon>Eukaryota</taxon>
        <taxon>Metazoa</taxon>
        <taxon>Ecdysozoa</taxon>
        <taxon>Arthropoda</taxon>
        <taxon>Hexapoda</taxon>
        <taxon>Insecta</taxon>
        <taxon>Pterygota</taxon>
        <taxon>Neoptera</taxon>
        <taxon>Endopterygota</taxon>
        <taxon>Diptera</taxon>
        <taxon>Nematocera</taxon>
        <taxon>Culicoidea</taxon>
        <taxon>Culicidae</taxon>
        <taxon>Anophelinae</taxon>
        <taxon>Anopheles</taxon>
    </lineage>
</organism>
<evidence type="ECO:0000313" key="1">
    <source>
        <dbReference type="EnsemblMetazoa" id="AMEC016729-PA"/>
    </source>
</evidence>
<dbReference type="VEuPathDB" id="VectorBase:AMEC016729"/>
<reference evidence="1" key="2">
    <citation type="submission" date="2020-05" db="UniProtKB">
        <authorList>
            <consortium name="EnsemblMetazoa"/>
        </authorList>
    </citation>
    <scope>IDENTIFICATION</scope>
    <source>
        <strain evidence="1">CM1001059</strain>
    </source>
</reference>
<evidence type="ECO:0000313" key="2">
    <source>
        <dbReference type="Proteomes" id="UP000075902"/>
    </source>
</evidence>
<dbReference type="EnsemblMetazoa" id="AMEC016729-RA">
    <property type="protein sequence ID" value="AMEC016729-PA"/>
    <property type="gene ID" value="AMEC016729"/>
</dbReference>
<dbReference type="Proteomes" id="UP000075902">
    <property type="component" value="Unassembled WGS sequence"/>
</dbReference>
<sequence>MECARAASSCCTLRSRSGVRARAIGDRAPPWGFSLGLSAPSGRWMLPLSETGVVEGDGGVIPFCSTIIGEETVGGVGGDVASGRDGGSVAEVASDGGSGGAVTSISLPSYLDS</sequence>
<proteinExistence type="predicted"/>
<protein>
    <submittedName>
        <fullName evidence="1">Uncharacterized protein</fullName>
    </submittedName>
</protein>
<keyword evidence="2" id="KW-1185">Reference proteome</keyword>
<accession>A0A182UA73</accession>
<dbReference type="AlphaFoldDB" id="A0A182UA73"/>